<protein>
    <submittedName>
        <fullName evidence="2">DNA-binding protein</fullName>
    </submittedName>
</protein>
<organism evidence="2 3">
    <name type="scientific">Longimonas halophila</name>
    <dbReference type="NCBI Taxonomy" id="1469170"/>
    <lineage>
        <taxon>Bacteria</taxon>
        <taxon>Pseudomonadati</taxon>
        <taxon>Rhodothermota</taxon>
        <taxon>Rhodothermia</taxon>
        <taxon>Rhodothermales</taxon>
        <taxon>Salisaetaceae</taxon>
        <taxon>Longimonas</taxon>
    </lineage>
</organism>
<dbReference type="Gene3D" id="3.40.50.1010">
    <property type="entry name" value="5'-nuclease"/>
    <property type="match status" value="1"/>
</dbReference>
<dbReference type="Proteomes" id="UP000221024">
    <property type="component" value="Unassembled WGS sequence"/>
</dbReference>
<accession>A0A2H3NY58</accession>
<evidence type="ECO:0000259" key="1">
    <source>
        <dbReference type="Pfam" id="PF10130"/>
    </source>
</evidence>
<dbReference type="RefSeq" id="WP_098061846.1">
    <property type="nucleotide sequence ID" value="NZ_PDEP01000005.1"/>
</dbReference>
<dbReference type="EMBL" id="PDEP01000005">
    <property type="protein sequence ID" value="PEN07657.1"/>
    <property type="molecule type" value="Genomic_DNA"/>
</dbReference>
<keyword evidence="2" id="KW-0238">DNA-binding</keyword>
<dbReference type="Pfam" id="PF10130">
    <property type="entry name" value="PIN_2"/>
    <property type="match status" value="1"/>
</dbReference>
<dbReference type="InterPro" id="IPR002716">
    <property type="entry name" value="PIN_dom"/>
</dbReference>
<gene>
    <name evidence="2" type="ORF">CRI93_06655</name>
</gene>
<comment type="caution">
    <text evidence="2">The sequence shown here is derived from an EMBL/GenBank/DDBJ whole genome shotgun (WGS) entry which is preliminary data.</text>
</comment>
<dbReference type="OrthoDB" id="799916at2"/>
<sequence length="140" mass="16172">MPTVVVVDTNILFSALLRADTLFADTILQGEHRFVVNELVLTELFHHREKIAQVSRLSDESITQLYYRLIRRVELYREDLISPEVRKQAYKLCRDIDETDAPHVAITIEVNGLLWTGDKRLKAGLQSQGFDRFFDPSPSQ</sequence>
<evidence type="ECO:0000313" key="3">
    <source>
        <dbReference type="Proteomes" id="UP000221024"/>
    </source>
</evidence>
<dbReference type="GO" id="GO:0003677">
    <property type="term" value="F:DNA binding"/>
    <property type="evidence" value="ECO:0007669"/>
    <property type="project" value="UniProtKB-KW"/>
</dbReference>
<dbReference type="AlphaFoldDB" id="A0A2H3NY58"/>
<dbReference type="InterPro" id="IPR029060">
    <property type="entry name" value="PIN-like_dom_sf"/>
</dbReference>
<dbReference type="SUPFAM" id="SSF88723">
    <property type="entry name" value="PIN domain-like"/>
    <property type="match status" value="1"/>
</dbReference>
<name>A0A2H3NY58_9BACT</name>
<feature type="domain" description="PIN" evidence="1">
    <location>
        <begin position="6"/>
        <end position="130"/>
    </location>
</feature>
<reference evidence="2 3" key="1">
    <citation type="submission" date="2017-10" db="EMBL/GenBank/DDBJ databases">
        <title>Draft genome of Longimonas halophila.</title>
        <authorList>
            <person name="Goh K.M."/>
            <person name="Shamsir M.S."/>
            <person name="Lim S.W."/>
        </authorList>
    </citation>
    <scope>NUCLEOTIDE SEQUENCE [LARGE SCALE GENOMIC DNA]</scope>
    <source>
        <strain evidence="2 3">KCTC 42399</strain>
    </source>
</reference>
<keyword evidence="3" id="KW-1185">Reference proteome</keyword>
<proteinExistence type="predicted"/>
<evidence type="ECO:0000313" key="2">
    <source>
        <dbReference type="EMBL" id="PEN07657.1"/>
    </source>
</evidence>
<dbReference type="CDD" id="cd09871">
    <property type="entry name" value="PIN_MtVapC28-VapC30-like"/>
    <property type="match status" value="1"/>
</dbReference>